<sequence length="193" mass="20967">MKISQKLYLPTFIAILLLAGCETVRLPDAGEHSPPTIKVSMPGADLSAAYGTTVNVEFLREGETAVFRGVNPNTRYAFLATAEDLQSGVKNVTVQVSVKFKCRVRSYDSDGNEREYGFIELGENLDRSYPLPGSGDEVPKVKAVSATAILKEANDICGRLGGVGGIMRAKVTASATNYFDLSARKEFDLTFRF</sequence>
<accession>A0ABZ0X5Y4</accession>
<gene>
    <name evidence="1" type="ORF">SR900_02480</name>
</gene>
<evidence type="ECO:0000313" key="1">
    <source>
        <dbReference type="EMBL" id="WQG85764.1"/>
    </source>
</evidence>
<proteinExistence type="predicted"/>
<evidence type="ECO:0000313" key="2">
    <source>
        <dbReference type="Proteomes" id="UP001324185"/>
    </source>
</evidence>
<dbReference type="RefSeq" id="WP_018623759.1">
    <property type="nucleotide sequence ID" value="NZ_CP140158.1"/>
</dbReference>
<keyword evidence="2" id="KW-1185">Reference proteome</keyword>
<dbReference type="PROSITE" id="PS51257">
    <property type="entry name" value="PROKAR_LIPOPROTEIN"/>
    <property type="match status" value="1"/>
</dbReference>
<dbReference type="Proteomes" id="UP001324185">
    <property type="component" value="Chromosome"/>
</dbReference>
<name>A0ABZ0X5Y4_9GAMM</name>
<evidence type="ECO:0008006" key="3">
    <source>
        <dbReference type="Google" id="ProtNLM"/>
    </source>
</evidence>
<dbReference type="EMBL" id="CP140158">
    <property type="protein sequence ID" value="WQG85764.1"/>
    <property type="molecule type" value="Genomic_DNA"/>
</dbReference>
<reference evidence="1 2" key="1">
    <citation type="submission" date="2023-11" db="EMBL/GenBank/DDBJ databases">
        <title>MicrobeMod: A computational toolkit for identifying prokaryotic methylation and restriction-modification with nanopore sequencing.</title>
        <authorList>
            <person name="Crits-Christoph A."/>
            <person name="Kang S.C."/>
            <person name="Lee H."/>
            <person name="Ostrov N."/>
        </authorList>
    </citation>
    <scope>NUCLEOTIDE SEQUENCE [LARGE SCALE GENOMIC DNA]</scope>
    <source>
        <strain evidence="1 2">DSMZ 16071</strain>
    </source>
</reference>
<organism evidence="1 2">
    <name type="scientific">Kangiella aquimarina</name>
    <dbReference type="NCBI Taxonomy" id="261965"/>
    <lineage>
        <taxon>Bacteria</taxon>
        <taxon>Pseudomonadati</taxon>
        <taxon>Pseudomonadota</taxon>
        <taxon>Gammaproteobacteria</taxon>
        <taxon>Kangiellales</taxon>
        <taxon>Kangiellaceae</taxon>
        <taxon>Kangiella</taxon>
    </lineage>
</organism>
<protein>
    <recommendedName>
        <fullName evidence="3">Lipoprotein</fullName>
    </recommendedName>
</protein>